<sequence>MEPPAGKKRKRYLHDGQVFDVPLSTRRYRLRHMSQPTVPGNASNAAEPDLSCSFDASPHLSEDEVGVSSAGRQTDNTCPATDEDTDSVPSDPVPPIDVAQALATALREYGTATLPGSTTTKAGAIVMILSFVVTDGLPWDTVDILLRLIESGKVSHKDFTLTFNTDGSPVYKSSKASVWPIQFPINELPPVVRRQTPVLAGLWLGHKHPDMMVFMEKFVEALQAVGIVGWQYGTETVRSKVHAICCSVDVPARAAVTNKTQFNGRFGCCWCLTCAERIEVGCMLCIMFCFIACIEQLCESSLLLHSPIWKCSCCATSYMNGIKGPSPLINLDFFNPVLSQAVDYVHCVLLGVARQLTEFWLDSANAQEPFYIGAPSTLAKLDKRLLSICPPHCFTRLPRSLADRCFCKASEWKNWLLYYSLPTVLGVLPPRFWRHVSMLAEAIFTLLKSEILPTDLQRAGHLLQSFVSRAASLYGTRFMTFNVHQLRHLTSSVEHLGPLWANSAFPFETGNGKLTKMVRLHKQ</sequence>
<dbReference type="Proteomes" id="UP000821865">
    <property type="component" value="Chromosome 1"/>
</dbReference>
<proteinExistence type="predicted"/>
<evidence type="ECO:0000313" key="1">
    <source>
        <dbReference type="EMBL" id="KAH7979736.1"/>
    </source>
</evidence>
<dbReference type="EMBL" id="CM023470">
    <property type="protein sequence ID" value="KAH7979736.1"/>
    <property type="molecule type" value="Genomic_DNA"/>
</dbReference>
<keyword evidence="2" id="KW-1185">Reference proteome</keyword>
<organism evidence="1 2">
    <name type="scientific">Dermacentor silvarum</name>
    <name type="common">Tick</name>
    <dbReference type="NCBI Taxonomy" id="543639"/>
    <lineage>
        <taxon>Eukaryota</taxon>
        <taxon>Metazoa</taxon>
        <taxon>Ecdysozoa</taxon>
        <taxon>Arthropoda</taxon>
        <taxon>Chelicerata</taxon>
        <taxon>Arachnida</taxon>
        <taxon>Acari</taxon>
        <taxon>Parasitiformes</taxon>
        <taxon>Ixodida</taxon>
        <taxon>Ixodoidea</taxon>
        <taxon>Ixodidae</taxon>
        <taxon>Rhipicephalinae</taxon>
        <taxon>Dermacentor</taxon>
    </lineage>
</organism>
<evidence type="ECO:0000313" key="2">
    <source>
        <dbReference type="Proteomes" id="UP000821865"/>
    </source>
</evidence>
<protein>
    <submittedName>
        <fullName evidence="1">Uncharacterized protein</fullName>
    </submittedName>
</protein>
<comment type="caution">
    <text evidence="1">The sequence shown here is derived from an EMBL/GenBank/DDBJ whole genome shotgun (WGS) entry which is preliminary data.</text>
</comment>
<reference evidence="1" key="1">
    <citation type="submission" date="2020-05" db="EMBL/GenBank/DDBJ databases">
        <title>Large-scale comparative analyses of tick genomes elucidate their genetic diversity and vector capacities.</title>
        <authorList>
            <person name="Jia N."/>
            <person name="Wang J."/>
            <person name="Shi W."/>
            <person name="Du L."/>
            <person name="Sun Y."/>
            <person name="Zhan W."/>
            <person name="Jiang J."/>
            <person name="Wang Q."/>
            <person name="Zhang B."/>
            <person name="Ji P."/>
            <person name="Sakyi L.B."/>
            <person name="Cui X."/>
            <person name="Yuan T."/>
            <person name="Jiang B."/>
            <person name="Yang W."/>
            <person name="Lam T.T.-Y."/>
            <person name="Chang Q."/>
            <person name="Ding S."/>
            <person name="Wang X."/>
            <person name="Zhu J."/>
            <person name="Ruan X."/>
            <person name="Zhao L."/>
            <person name="Wei J."/>
            <person name="Que T."/>
            <person name="Du C."/>
            <person name="Cheng J."/>
            <person name="Dai P."/>
            <person name="Han X."/>
            <person name="Huang E."/>
            <person name="Gao Y."/>
            <person name="Liu J."/>
            <person name="Shao H."/>
            <person name="Ye R."/>
            <person name="Li L."/>
            <person name="Wei W."/>
            <person name="Wang X."/>
            <person name="Wang C."/>
            <person name="Yang T."/>
            <person name="Huo Q."/>
            <person name="Li W."/>
            <person name="Guo W."/>
            <person name="Chen H."/>
            <person name="Zhou L."/>
            <person name="Ni X."/>
            <person name="Tian J."/>
            <person name="Zhou Y."/>
            <person name="Sheng Y."/>
            <person name="Liu T."/>
            <person name="Pan Y."/>
            <person name="Xia L."/>
            <person name="Li J."/>
            <person name="Zhao F."/>
            <person name="Cao W."/>
        </authorList>
    </citation>
    <scope>NUCLEOTIDE SEQUENCE</scope>
    <source>
        <strain evidence="1">Dsil-2018</strain>
    </source>
</reference>
<name>A0ACB8DZP7_DERSI</name>
<accession>A0ACB8DZP7</accession>
<gene>
    <name evidence="1" type="ORF">HPB49_010750</name>
</gene>